<dbReference type="AlphaFoldDB" id="A0AA88HM50"/>
<sequence length="167" mass="19036">MDRSYNDKFELNNVNNVQRFMKTVTDAIEKKYGFDAAIGFDYCESSLIREFTESQKKNILHYEYHPLGSFKIPEKIRKLTTEACTALRSLETEEHALKFLKDFGSHYPDPENVFHYGGVEMSYHSENAADTSTTTGKKESGKTSGRAKVKGLRGFFFKGKKGVHADI</sequence>
<evidence type="ECO:0000313" key="2">
    <source>
        <dbReference type="Proteomes" id="UP001187531"/>
    </source>
</evidence>
<keyword evidence="2" id="KW-1185">Reference proteome</keyword>
<gene>
    <name evidence="1" type="ORF">QYM36_015190</name>
</gene>
<proteinExistence type="predicted"/>
<protein>
    <submittedName>
        <fullName evidence="1">Uncharacterized protein</fullName>
    </submittedName>
</protein>
<name>A0AA88HM50_ARTSF</name>
<comment type="caution">
    <text evidence="1">The sequence shown here is derived from an EMBL/GenBank/DDBJ whole genome shotgun (WGS) entry which is preliminary data.</text>
</comment>
<reference evidence="1" key="1">
    <citation type="submission" date="2023-07" db="EMBL/GenBank/DDBJ databases">
        <title>Chromosome-level genome assembly of Artemia franciscana.</title>
        <authorList>
            <person name="Jo E."/>
        </authorList>
    </citation>
    <scope>NUCLEOTIDE SEQUENCE</scope>
    <source>
        <tissue evidence="1">Whole body</tissue>
    </source>
</reference>
<evidence type="ECO:0000313" key="1">
    <source>
        <dbReference type="EMBL" id="KAK2707407.1"/>
    </source>
</evidence>
<dbReference type="Proteomes" id="UP001187531">
    <property type="component" value="Unassembled WGS sequence"/>
</dbReference>
<organism evidence="1 2">
    <name type="scientific">Artemia franciscana</name>
    <name type="common">Brine shrimp</name>
    <name type="synonym">Artemia sanfranciscana</name>
    <dbReference type="NCBI Taxonomy" id="6661"/>
    <lineage>
        <taxon>Eukaryota</taxon>
        <taxon>Metazoa</taxon>
        <taxon>Ecdysozoa</taxon>
        <taxon>Arthropoda</taxon>
        <taxon>Crustacea</taxon>
        <taxon>Branchiopoda</taxon>
        <taxon>Anostraca</taxon>
        <taxon>Artemiidae</taxon>
        <taxon>Artemia</taxon>
    </lineage>
</organism>
<accession>A0AA88HM50</accession>
<dbReference type="EMBL" id="JAVRJZ010000019">
    <property type="protein sequence ID" value="KAK2707407.1"/>
    <property type="molecule type" value="Genomic_DNA"/>
</dbReference>